<organism evidence="1 2">
    <name type="scientific">Nicrophorus vespilloides</name>
    <name type="common">Boreal carrion beetle</name>
    <dbReference type="NCBI Taxonomy" id="110193"/>
    <lineage>
        <taxon>Eukaryota</taxon>
        <taxon>Metazoa</taxon>
        <taxon>Ecdysozoa</taxon>
        <taxon>Arthropoda</taxon>
        <taxon>Hexapoda</taxon>
        <taxon>Insecta</taxon>
        <taxon>Pterygota</taxon>
        <taxon>Neoptera</taxon>
        <taxon>Endopterygota</taxon>
        <taxon>Coleoptera</taxon>
        <taxon>Polyphaga</taxon>
        <taxon>Staphyliniformia</taxon>
        <taxon>Silphidae</taxon>
        <taxon>Nicrophorinae</taxon>
        <taxon>Nicrophorus</taxon>
    </lineage>
</organism>
<accession>A0ABM1MKC9</accession>
<dbReference type="RefSeq" id="XP_017775029.1">
    <property type="nucleotide sequence ID" value="XM_017919540.1"/>
</dbReference>
<evidence type="ECO:0000313" key="2">
    <source>
        <dbReference type="RefSeq" id="XP_017775029.1"/>
    </source>
</evidence>
<evidence type="ECO:0000313" key="1">
    <source>
        <dbReference type="Proteomes" id="UP000695000"/>
    </source>
</evidence>
<proteinExistence type="predicted"/>
<keyword evidence="1" id="KW-1185">Reference proteome</keyword>
<name>A0ABM1MKC9_NICVS</name>
<gene>
    <name evidence="2" type="primary">LOC108561549</name>
</gene>
<sequence length="256" mass="28891">MSLVRSENLSVDSLEVCKAKVHDLPLSCEQIVSSSNLQGSFYLKPKSLIDSTGSITSVCSDPFPKGSNKVGFVKTAMEDYLNSHRHSLSSVMELLNRNETLKIPLDDVDDEADDESVIEEEPAIDQRRFSQQDCYYTLSPIEEYSEPSSCSSKDVRSFYNLQTMSSSCEPIPSDIDYELTDKYDTFPRAKSRQVQYYNNTLYPLEPRELDPNAFNQLHTVDSQEELQEFLLLESACLSDSKGRGLASAFSDQTFCM</sequence>
<protein>
    <submittedName>
        <fullName evidence="2">Uncharacterized protein LOC108561549 isoform X1</fullName>
    </submittedName>
</protein>
<dbReference type="GeneID" id="108561549"/>
<reference evidence="2" key="1">
    <citation type="submission" date="2025-08" db="UniProtKB">
        <authorList>
            <consortium name="RefSeq"/>
        </authorList>
    </citation>
    <scope>IDENTIFICATION</scope>
    <source>
        <tissue evidence="2">Whole Larva</tissue>
    </source>
</reference>
<dbReference type="Proteomes" id="UP000695000">
    <property type="component" value="Unplaced"/>
</dbReference>